<accession>A0A810L7I9</accession>
<dbReference type="AlphaFoldDB" id="A0A810L7I9"/>
<evidence type="ECO:0000313" key="3">
    <source>
        <dbReference type="Proteomes" id="UP000680750"/>
    </source>
</evidence>
<dbReference type="InterPro" id="IPR002053">
    <property type="entry name" value="Glyco_hydro_25"/>
</dbReference>
<dbReference type="EMBL" id="AP023354">
    <property type="protein sequence ID" value="BCJ31494.1"/>
    <property type="molecule type" value="Genomic_DNA"/>
</dbReference>
<dbReference type="KEGG" id="aser:Asera_56020"/>
<organism evidence="2 3">
    <name type="scientific">Actinocatenispora sera</name>
    <dbReference type="NCBI Taxonomy" id="390989"/>
    <lineage>
        <taxon>Bacteria</taxon>
        <taxon>Bacillati</taxon>
        <taxon>Actinomycetota</taxon>
        <taxon>Actinomycetes</taxon>
        <taxon>Micromonosporales</taxon>
        <taxon>Micromonosporaceae</taxon>
        <taxon>Actinocatenispora</taxon>
    </lineage>
</organism>
<comment type="similarity">
    <text evidence="1">Belongs to the glycosyl hydrolase 25 family.</text>
</comment>
<reference evidence="2" key="1">
    <citation type="submission" date="2020-08" db="EMBL/GenBank/DDBJ databases">
        <title>Whole genome shotgun sequence of Actinocatenispora sera NBRC 101916.</title>
        <authorList>
            <person name="Komaki H."/>
            <person name="Tamura T."/>
        </authorList>
    </citation>
    <scope>NUCLEOTIDE SEQUENCE</scope>
    <source>
        <strain evidence="2">NBRC 101916</strain>
    </source>
</reference>
<dbReference type="GO" id="GO:0016998">
    <property type="term" value="P:cell wall macromolecule catabolic process"/>
    <property type="evidence" value="ECO:0007669"/>
    <property type="project" value="InterPro"/>
</dbReference>
<evidence type="ECO:0000313" key="2">
    <source>
        <dbReference type="EMBL" id="BCJ31494.1"/>
    </source>
</evidence>
<dbReference type="GO" id="GO:0009253">
    <property type="term" value="P:peptidoglycan catabolic process"/>
    <property type="evidence" value="ECO:0007669"/>
    <property type="project" value="InterPro"/>
</dbReference>
<keyword evidence="3" id="KW-1185">Reference proteome</keyword>
<protein>
    <recommendedName>
        <fullName evidence="4">Glycosyl hydrolase family 25</fullName>
    </recommendedName>
</protein>
<dbReference type="InterPro" id="IPR017853">
    <property type="entry name" value="GH"/>
</dbReference>
<proteinExistence type="inferred from homology"/>
<dbReference type="GO" id="GO:0003796">
    <property type="term" value="F:lysozyme activity"/>
    <property type="evidence" value="ECO:0007669"/>
    <property type="project" value="InterPro"/>
</dbReference>
<dbReference type="Gene3D" id="3.20.20.80">
    <property type="entry name" value="Glycosidases"/>
    <property type="match status" value="1"/>
</dbReference>
<gene>
    <name evidence="2" type="ORF">Asera_56020</name>
</gene>
<name>A0A810L7I9_9ACTN</name>
<dbReference type="Proteomes" id="UP000680750">
    <property type="component" value="Chromosome"/>
</dbReference>
<evidence type="ECO:0000256" key="1">
    <source>
        <dbReference type="ARBA" id="ARBA00010646"/>
    </source>
</evidence>
<sequence length="357" mass="39185">MTLYGIDCSNHQGNLTGFGGVAASFLCHKLTEGTTYTDPYASHNLAFARSRHLPVLGGYHYVRSGNGSGQADHFIARARTLFGHELRGFLWQLDCEADAGWADVKAFKHRWDSRTGGAPILFYTGDWWLRPRGWNVASLGFGGLWAAPNRGYVGKAENVRHSDWVAGYGGYDKLTILQYDARPSIGDTNEYAGSLAALRQLVDEEEQMIETSLGASDTTLSFGDFTLIRWSKEYADPGHAHADGTYPGYVAPVSSYVDGVLLLRITGTRPGDHYQTRLVVHDWDTTHNKSKRIVGIDVLDDGVCTTGDQYVNVPVRRYAHHGQHLYFDVAIFPDGGGTDRAAPVLAGASLRVAQRAT</sequence>
<dbReference type="Pfam" id="PF01183">
    <property type="entry name" value="Glyco_hydro_25"/>
    <property type="match status" value="1"/>
</dbReference>
<dbReference type="RefSeq" id="WP_030444215.1">
    <property type="nucleotide sequence ID" value="NZ_AP023354.1"/>
</dbReference>
<evidence type="ECO:0008006" key="4">
    <source>
        <dbReference type="Google" id="ProtNLM"/>
    </source>
</evidence>
<dbReference type="OrthoDB" id="287365at2"/>
<dbReference type="PROSITE" id="PS51904">
    <property type="entry name" value="GLYCOSYL_HYDROL_F25_2"/>
    <property type="match status" value="1"/>
</dbReference>
<dbReference type="SUPFAM" id="SSF51445">
    <property type="entry name" value="(Trans)glycosidases"/>
    <property type="match status" value="1"/>
</dbReference>